<evidence type="ECO:0000259" key="1">
    <source>
        <dbReference type="PROSITE" id="PS51819"/>
    </source>
</evidence>
<dbReference type="Proteomes" id="UP000007947">
    <property type="component" value="Chromosome"/>
</dbReference>
<dbReference type="Pfam" id="PF00903">
    <property type="entry name" value="Glyoxalase"/>
    <property type="match status" value="1"/>
</dbReference>
<organism evidence="2 3">
    <name type="scientific">Microlunatus phosphovorus (strain ATCC 700054 / DSM 10555 / JCM 9379 / NBRC 101784 / NCIMB 13414 / VKM Ac-1990 / NM-1)</name>
    <dbReference type="NCBI Taxonomy" id="1032480"/>
    <lineage>
        <taxon>Bacteria</taxon>
        <taxon>Bacillati</taxon>
        <taxon>Actinomycetota</taxon>
        <taxon>Actinomycetes</taxon>
        <taxon>Propionibacteriales</taxon>
        <taxon>Propionibacteriaceae</taxon>
        <taxon>Microlunatus</taxon>
    </lineage>
</organism>
<dbReference type="SUPFAM" id="SSF54593">
    <property type="entry name" value="Glyoxalase/Bleomycin resistance protein/Dihydroxybiphenyl dioxygenase"/>
    <property type="match status" value="1"/>
</dbReference>
<feature type="domain" description="VOC" evidence="1">
    <location>
        <begin position="10"/>
        <end position="134"/>
    </location>
</feature>
<dbReference type="PANTHER" id="PTHR34109">
    <property type="entry name" value="BNAUNNG04460D PROTEIN-RELATED"/>
    <property type="match status" value="1"/>
</dbReference>
<dbReference type="InterPro" id="IPR029068">
    <property type="entry name" value="Glyas_Bleomycin-R_OHBP_Dase"/>
</dbReference>
<dbReference type="EMBL" id="AP012204">
    <property type="protein sequence ID" value="BAK34809.1"/>
    <property type="molecule type" value="Genomic_DNA"/>
</dbReference>
<dbReference type="OrthoDB" id="9795306at2"/>
<accession>F5XSC8</accession>
<keyword evidence="3" id="KW-1185">Reference proteome</keyword>
<dbReference type="HOGENOM" id="CLU_046006_11_2_11"/>
<dbReference type="PROSITE" id="PS51819">
    <property type="entry name" value="VOC"/>
    <property type="match status" value="1"/>
</dbReference>
<dbReference type="Gene3D" id="3.30.720.110">
    <property type="match status" value="1"/>
</dbReference>
<dbReference type="STRING" id="1032480.MLP_17950"/>
<dbReference type="AlphaFoldDB" id="F5XSC8"/>
<protein>
    <recommendedName>
        <fullName evidence="1">VOC domain-containing protein</fullName>
    </recommendedName>
</protein>
<proteinExistence type="predicted"/>
<name>F5XSC8_MICPN</name>
<dbReference type="InterPro" id="IPR037523">
    <property type="entry name" value="VOC_core"/>
</dbReference>
<dbReference type="Gene3D" id="3.30.720.120">
    <property type="match status" value="1"/>
</dbReference>
<dbReference type="RefSeq" id="WP_013862689.1">
    <property type="nucleotide sequence ID" value="NC_015635.1"/>
</dbReference>
<dbReference type="InterPro" id="IPR004360">
    <property type="entry name" value="Glyas_Fos-R_dOase_dom"/>
</dbReference>
<evidence type="ECO:0000313" key="3">
    <source>
        <dbReference type="Proteomes" id="UP000007947"/>
    </source>
</evidence>
<gene>
    <name evidence="2" type="ordered locus">MLP_17950</name>
</gene>
<dbReference type="eggNOG" id="COG2764">
    <property type="taxonomic scope" value="Bacteria"/>
</dbReference>
<dbReference type="KEGG" id="mph:MLP_17950"/>
<evidence type="ECO:0000313" key="2">
    <source>
        <dbReference type="EMBL" id="BAK34809.1"/>
    </source>
</evidence>
<dbReference type="CDD" id="cd07246">
    <property type="entry name" value="VOC_like"/>
    <property type="match status" value="1"/>
</dbReference>
<reference evidence="2 3" key="1">
    <citation type="submission" date="2011-05" db="EMBL/GenBank/DDBJ databases">
        <title>Whole genome sequence of Microlunatus phosphovorus NM-1.</title>
        <authorList>
            <person name="Hosoyama A."/>
            <person name="Sasaki K."/>
            <person name="Harada T."/>
            <person name="Igarashi R."/>
            <person name="Kawakoshi A."/>
            <person name="Sasagawa M."/>
            <person name="Fukada J."/>
            <person name="Nakamura S."/>
            <person name="Katano Y."/>
            <person name="Hanada S."/>
            <person name="Kamagata Y."/>
            <person name="Nakamura N."/>
            <person name="Yamazaki S."/>
            <person name="Fujita N."/>
        </authorList>
    </citation>
    <scope>NUCLEOTIDE SEQUENCE [LARGE SCALE GENOMIC DNA]</scope>
    <source>
        <strain evidence="3">ATCC 700054 / DSM 10555 / JCM 9379 / NBRC 101784 / NCIMB 13414 / VKM Ac-1990 / NM-1</strain>
    </source>
</reference>
<dbReference type="PANTHER" id="PTHR34109:SF1">
    <property type="entry name" value="VOC DOMAIN-CONTAINING PROTEIN"/>
    <property type="match status" value="1"/>
</dbReference>
<sequence length="158" mass="17041">MTEIPYRPAGYSTLTPFLCVSDGAAAIDFYCAVFGATVVSRMNLPDGRVAHAELQLEDGRLQLGDAMAEYGLVAPTEGPVTGSIAIYVPDVDATTKLAADRGATVREQPSTFVTGDRYASVLDPYGHRWSIMTRVEDVSDEEAERRVAEWAATEMSSS</sequence>